<proteinExistence type="predicted"/>
<name>A0ABX1V8U2_9PLAN</name>
<dbReference type="InterPro" id="IPR036514">
    <property type="entry name" value="SGNH_hydro_sf"/>
</dbReference>
<dbReference type="PANTHER" id="PTHR33546">
    <property type="entry name" value="LARGE, MULTIFUNCTIONAL SECRETED PROTEIN-RELATED"/>
    <property type="match status" value="1"/>
</dbReference>
<reference evidence="8 9" key="1">
    <citation type="journal article" date="2020" name="Syst. Appl. Microbiol.">
        <title>Alienimonas chondri sp. nov., a novel planctomycete isolated from the biofilm of the red alga Chondrus crispus.</title>
        <authorList>
            <person name="Vitorino I."/>
            <person name="Albuquerque L."/>
            <person name="Wiegand S."/>
            <person name="Kallscheuer N."/>
            <person name="da Costa M.S."/>
            <person name="Lobo-da-Cunha A."/>
            <person name="Jogler C."/>
            <person name="Lage O.M."/>
        </authorList>
    </citation>
    <scope>NUCLEOTIDE SEQUENCE [LARGE SCALE GENOMIC DNA]</scope>
    <source>
        <strain evidence="8 9">LzC2</strain>
    </source>
</reference>
<dbReference type="Pfam" id="PF00034">
    <property type="entry name" value="Cytochrom_C"/>
    <property type="match status" value="1"/>
</dbReference>
<comment type="caution">
    <text evidence="8">The sequence shown here is derived from an EMBL/GenBank/DDBJ whole genome shotgun (WGS) entry which is preliminary data.</text>
</comment>
<dbReference type="InterPro" id="IPR011658">
    <property type="entry name" value="PA14_dom"/>
</dbReference>
<dbReference type="InterPro" id="IPR013428">
    <property type="entry name" value="Membrane-bound_put_N"/>
</dbReference>
<dbReference type="NCBIfam" id="TIGR02603">
    <property type="entry name" value="CxxCH_TIGR02603"/>
    <property type="match status" value="1"/>
</dbReference>
<dbReference type="InterPro" id="IPR037524">
    <property type="entry name" value="PA14/GLEYA"/>
</dbReference>
<dbReference type="Gene3D" id="1.10.760.10">
    <property type="entry name" value="Cytochrome c-like domain"/>
    <property type="match status" value="2"/>
</dbReference>
<dbReference type="Gene3D" id="3.40.50.1110">
    <property type="entry name" value="SGNH hydrolase"/>
    <property type="match status" value="1"/>
</dbReference>
<dbReference type="SUPFAM" id="SSF50952">
    <property type="entry name" value="Soluble quinoprotein glucose dehydrogenase"/>
    <property type="match status" value="1"/>
</dbReference>
<evidence type="ECO:0000313" key="9">
    <source>
        <dbReference type="Proteomes" id="UP000609651"/>
    </source>
</evidence>
<keyword evidence="9" id="KW-1185">Reference proteome</keyword>
<organism evidence="8 9">
    <name type="scientific">Alienimonas chondri</name>
    <dbReference type="NCBI Taxonomy" id="2681879"/>
    <lineage>
        <taxon>Bacteria</taxon>
        <taxon>Pseudomonadati</taxon>
        <taxon>Planctomycetota</taxon>
        <taxon>Planctomycetia</taxon>
        <taxon>Planctomycetales</taxon>
        <taxon>Planctomycetaceae</taxon>
        <taxon>Alienimonas</taxon>
    </lineage>
</organism>
<dbReference type="Pfam" id="PF13472">
    <property type="entry name" value="Lipase_GDSL_2"/>
    <property type="match status" value="1"/>
</dbReference>
<dbReference type="InterPro" id="IPR036909">
    <property type="entry name" value="Cyt_c-like_dom_sf"/>
</dbReference>
<dbReference type="SMART" id="SM00758">
    <property type="entry name" value="PA14"/>
    <property type="match status" value="1"/>
</dbReference>
<gene>
    <name evidence="8" type="ORF">LzC2_04430</name>
</gene>
<dbReference type="SUPFAM" id="SSF46626">
    <property type="entry name" value="Cytochrome c"/>
    <property type="match status" value="2"/>
</dbReference>
<dbReference type="CDD" id="cd01834">
    <property type="entry name" value="SGNH_hydrolase_like_2"/>
    <property type="match status" value="1"/>
</dbReference>
<evidence type="ECO:0000256" key="3">
    <source>
        <dbReference type="ARBA" id="ARBA00023004"/>
    </source>
</evidence>
<dbReference type="Gene3D" id="2.120.10.30">
    <property type="entry name" value="TolB, C-terminal domain"/>
    <property type="match status" value="1"/>
</dbReference>
<feature type="domain" description="PA14" evidence="7">
    <location>
        <begin position="1080"/>
        <end position="1219"/>
    </location>
</feature>
<dbReference type="InterPro" id="IPR016024">
    <property type="entry name" value="ARM-type_fold"/>
</dbReference>
<evidence type="ECO:0000259" key="7">
    <source>
        <dbReference type="PROSITE" id="PS51820"/>
    </source>
</evidence>
<feature type="domain" description="Cytochrome c" evidence="6">
    <location>
        <begin position="1344"/>
        <end position="1440"/>
    </location>
</feature>
<dbReference type="SUPFAM" id="SSF48371">
    <property type="entry name" value="ARM repeat"/>
    <property type="match status" value="1"/>
</dbReference>
<evidence type="ECO:0000256" key="5">
    <source>
        <dbReference type="SAM" id="SignalP"/>
    </source>
</evidence>
<dbReference type="SUPFAM" id="SSF52266">
    <property type="entry name" value="SGNH hydrolase"/>
    <property type="match status" value="1"/>
</dbReference>
<feature type="signal peptide" evidence="5">
    <location>
        <begin position="1"/>
        <end position="29"/>
    </location>
</feature>
<dbReference type="RefSeq" id="WP_171183270.1">
    <property type="nucleotide sequence ID" value="NZ_WTPX01000007.1"/>
</dbReference>
<dbReference type="PROSITE" id="PS51007">
    <property type="entry name" value="CYTC"/>
    <property type="match status" value="2"/>
</dbReference>
<protein>
    <recommendedName>
        <fullName evidence="10">Cytochrome c</fullName>
    </recommendedName>
</protein>
<evidence type="ECO:0000256" key="2">
    <source>
        <dbReference type="ARBA" id="ARBA00022723"/>
    </source>
</evidence>
<dbReference type="Gene3D" id="3.90.182.10">
    <property type="entry name" value="Toxin - Anthrax Protective Antigen,domain 1"/>
    <property type="match status" value="1"/>
</dbReference>
<evidence type="ECO:0000313" key="8">
    <source>
        <dbReference type="EMBL" id="NNJ24386.1"/>
    </source>
</evidence>
<dbReference type="InterPro" id="IPR055557">
    <property type="entry name" value="DUF7133"/>
</dbReference>
<dbReference type="Pfam" id="PF07691">
    <property type="entry name" value="PA14"/>
    <property type="match status" value="1"/>
</dbReference>
<evidence type="ECO:0008006" key="10">
    <source>
        <dbReference type="Google" id="ProtNLM"/>
    </source>
</evidence>
<dbReference type="EMBL" id="WTPX01000007">
    <property type="protein sequence ID" value="NNJ24386.1"/>
    <property type="molecule type" value="Genomic_DNA"/>
</dbReference>
<dbReference type="InterPro" id="IPR013427">
    <property type="entry name" value="Haem-bd_dom_put"/>
</dbReference>
<dbReference type="Proteomes" id="UP000609651">
    <property type="component" value="Unassembled WGS sequence"/>
</dbReference>
<dbReference type="PANTHER" id="PTHR33546:SF1">
    <property type="entry name" value="LARGE, MULTIFUNCTIONAL SECRETED PROTEIN"/>
    <property type="match status" value="1"/>
</dbReference>
<dbReference type="Gene3D" id="1.25.10.10">
    <property type="entry name" value="Leucine-rich Repeat Variant"/>
    <property type="match status" value="1"/>
</dbReference>
<evidence type="ECO:0000256" key="4">
    <source>
        <dbReference type="PROSITE-ProRule" id="PRU00433"/>
    </source>
</evidence>
<keyword evidence="2 4" id="KW-0479">Metal-binding</keyword>
<accession>A0ABX1V8U2</accession>
<dbReference type="InterPro" id="IPR011042">
    <property type="entry name" value="6-blade_b-propeller_TolB-like"/>
</dbReference>
<sequence length="1664" mass="182855">MLQRLRRFLPALVLSTAWLSPAVSSAAAAEEPNFEQGDHVVYIGNTLADRMQHHGWLETYLQAAMPGRELTFRNLGFSGDEVNRRQRADNFGDADEWLTKTEADVVFGFFGYNEALRGEDGLKKFASEFASMIDGMRAQKYNGESAPRLVMFSPLAQENLNSPHLPDGSANNKNLALYTEAMRAVCEGKDVPFVDLFVISQALYEASDEPLTTNGVHLLDRGNRAVARAILTTPGSPLASVVEGPLPTDEQVAELRDAVLDKNYHWFSRYRVVDEYNVFGGRSKLAWFGQSNGDVMMREMEILDVMTANRDRKIWAVAQGSEYEVADDNLPAELVVKPNREGPLEGGAFSYNDGEEAIAEMTVQEGLEVNLFASEKEFPRLINPVQMSVDPDGRLWASVWPSYPHWNPTEERRDAIVILPDEDRDGKADDCIVFADELNSVTGFEFWGGGVLVAALPELWFLKDTDGDDKADVKIRLLQGLSSADSHHSANAMLIGPDGWLYWSRGIFNVAAIETPTHTYRSGKSGVHRFNPRTFEMEFHYPIGPNPHGDVFDRWGYQFANDGTSGTGGYVSLGKGLRPGNRQWFKKEWRPVAATGFLSSSHFPEDQQGNFLICNTIGFLGLLQYEVNYNGAEITAERTDDLLQSSDPNFRPVDVEIGGDGALYVADWQNTLIGHMQHNIRDPNRDHEHGRIYRVTAKGRDLLKPVKMSDKPIAEVVQHFLSPEKGVRYRARIELSGRESADVIREIDAFAASLDPENADRESDEAQALLECLWVHEEHRVPDVGLVKKTFQADEPRVRAAAIRTLGHWANHTIGGRPLTDHLPGWEGLLIAAATDDSALVRAEAVKAAVEFGGPTSADVIFETAVRPTDPELNDVLAYARGTIDVDAILAKAIRSNAPLSEAARNYALANAEPALLLEMDQSAEVYEALLTRDRVSEKYRRESVEALAKLNDRTPLAQLADSLKAVEANEGESLNALAALLPEIAGQDASNRETLKRIASETESSAVRVAAYSAWLTLGDDDAIWQHAIASRERLGDLLVSLQKSSDATVAERFSPLVRPLMFELPTGLRSDADNVSVAPGAAVAFEYYAPNPPNVRNDTLDALTPQLTGSIDRFETFVPGGVQDRFATRQTSSLLVPRSGRYTFYLTSDDGSRLYLDGGEVINHDGLHGMNTKSGSIRLSAGLHEIVVNYFDNGGSDGLKLAWEGPGMERQPIDETALRNPGRGNLRQQALQGIADWPGDSGQKIDDFARLVIADSLTGAALRALAAMPDGAVADRLSKEDAGLALRTLLEQAEAATPVERQGADYSNLLTLGAELATASRSPAGKQLKALRASIPVKADPAVMALGAEVYRRESHCATCHQPNGQGLPNLYPPIDGTLWATGNEERLIRMVLDGMHGTIEVKGKRYSSPPLPPMTGFRQILNDREIAAVLTYVRNSWSNRAKPIEPAQVAAMRAIDRGEDASFWSAYDLLTEYPLEDGSEPIKPLTTDGWVPKLVKEWTAKDFTDAELAAGGRSFESGARSFKRIGCIQCHKVGGEGGVFGPDLAKLDPKKRTPEHVLESMLNPSKEIAEEYAMRSYLTASGEVVAGFVIDENETRVRVKADPLNQDEPTIVLKDEILEEMKNDQSAMPTGLLNYFTKEEALDLIAYVIAGGDPQSDLFKD</sequence>
<evidence type="ECO:0000259" key="6">
    <source>
        <dbReference type="PROSITE" id="PS51007"/>
    </source>
</evidence>
<dbReference type="InterPro" id="IPR011989">
    <property type="entry name" value="ARM-like"/>
</dbReference>
<feature type="chain" id="PRO_5047072387" description="Cytochrome c" evidence="5">
    <location>
        <begin position="30"/>
        <end position="1664"/>
    </location>
</feature>
<keyword evidence="5" id="KW-0732">Signal</keyword>
<dbReference type="Pfam" id="PF23500">
    <property type="entry name" value="DUF7133"/>
    <property type="match status" value="2"/>
</dbReference>
<dbReference type="SUPFAM" id="SSF56988">
    <property type="entry name" value="Anthrax protective antigen"/>
    <property type="match status" value="1"/>
</dbReference>
<dbReference type="InterPro" id="IPR011041">
    <property type="entry name" value="Quinoprot_gluc/sorb_DH_b-prop"/>
</dbReference>
<keyword evidence="1 4" id="KW-0349">Heme</keyword>
<dbReference type="InterPro" id="IPR009056">
    <property type="entry name" value="Cyt_c-like_dom"/>
</dbReference>
<feature type="domain" description="Cytochrome c" evidence="6">
    <location>
        <begin position="1509"/>
        <end position="1655"/>
    </location>
</feature>
<dbReference type="NCBIfam" id="TIGR02604">
    <property type="entry name" value="Piru_Ver_Nterm"/>
    <property type="match status" value="1"/>
</dbReference>
<dbReference type="InterPro" id="IPR013830">
    <property type="entry name" value="SGNH_hydro"/>
</dbReference>
<keyword evidence="3 4" id="KW-0408">Iron</keyword>
<dbReference type="Pfam" id="PF13646">
    <property type="entry name" value="HEAT_2"/>
    <property type="match status" value="1"/>
</dbReference>
<evidence type="ECO:0000256" key="1">
    <source>
        <dbReference type="ARBA" id="ARBA00022617"/>
    </source>
</evidence>
<dbReference type="PROSITE" id="PS51820">
    <property type="entry name" value="PA14"/>
    <property type="match status" value="1"/>
</dbReference>